<sequence>MVRRTDPKDDGWQHVTDAKKRKQIQDRLAQRARRKRLREAKLRSIDKTNHDSSTHPSEQCNCNSSRDSDVLPTDQDQTNLQRSDEETMSALLLDHFHPLDPIDPALSNDPLAVDSSLTTLSTFSPSTASYLSPLLLSPQSQPSPPLNVFSALYLNGSILGLTCSICFSSRSPQPSLNHPPALHPTETQLQVVHPRWFDRLPFPRMRDSLIRLIGAIDEEELLKDLFTMPSWRIETAGRGKGMEAAWDPTAWKMEKEWAVKWGWLMY</sequence>
<feature type="compositionally biased region" description="Basic and acidic residues" evidence="1">
    <location>
        <begin position="39"/>
        <end position="53"/>
    </location>
</feature>
<evidence type="ECO:0000313" key="2">
    <source>
        <dbReference type="EMBL" id="KAF2035229.1"/>
    </source>
</evidence>
<feature type="region of interest" description="Disordered" evidence="1">
    <location>
        <begin position="1"/>
        <end position="81"/>
    </location>
</feature>
<comment type="caution">
    <text evidence="2">The sequence shown here is derived from an EMBL/GenBank/DDBJ whole genome shotgun (WGS) entry which is preliminary data.</text>
</comment>
<dbReference type="InterPro" id="IPR021833">
    <property type="entry name" value="DUF3425"/>
</dbReference>
<gene>
    <name evidence="2" type="ORF">EK21DRAFT_84851</name>
</gene>
<dbReference type="Pfam" id="PF11905">
    <property type="entry name" value="DUF3425"/>
    <property type="match status" value="1"/>
</dbReference>
<evidence type="ECO:0008006" key="4">
    <source>
        <dbReference type="Google" id="ProtNLM"/>
    </source>
</evidence>
<accession>A0A9P4HKK6</accession>
<proteinExistence type="predicted"/>
<evidence type="ECO:0000256" key="1">
    <source>
        <dbReference type="SAM" id="MobiDB-lite"/>
    </source>
</evidence>
<protein>
    <recommendedName>
        <fullName evidence="4">BZIP domain-containing protein</fullName>
    </recommendedName>
</protein>
<organism evidence="2 3">
    <name type="scientific">Setomelanomma holmii</name>
    <dbReference type="NCBI Taxonomy" id="210430"/>
    <lineage>
        <taxon>Eukaryota</taxon>
        <taxon>Fungi</taxon>
        <taxon>Dikarya</taxon>
        <taxon>Ascomycota</taxon>
        <taxon>Pezizomycotina</taxon>
        <taxon>Dothideomycetes</taxon>
        <taxon>Pleosporomycetidae</taxon>
        <taxon>Pleosporales</taxon>
        <taxon>Pleosporineae</taxon>
        <taxon>Phaeosphaeriaceae</taxon>
        <taxon>Setomelanomma</taxon>
    </lineage>
</organism>
<feature type="compositionally biased region" description="Basic and acidic residues" evidence="1">
    <location>
        <begin position="1"/>
        <end position="29"/>
    </location>
</feature>
<feature type="compositionally biased region" description="Polar residues" evidence="1">
    <location>
        <begin position="54"/>
        <end position="65"/>
    </location>
</feature>
<dbReference type="EMBL" id="ML978158">
    <property type="protein sequence ID" value="KAF2035229.1"/>
    <property type="molecule type" value="Genomic_DNA"/>
</dbReference>
<name>A0A9P4HKK6_9PLEO</name>
<keyword evidence="3" id="KW-1185">Reference proteome</keyword>
<dbReference type="Proteomes" id="UP000799777">
    <property type="component" value="Unassembled WGS sequence"/>
</dbReference>
<dbReference type="PANTHER" id="PTHR38116">
    <property type="entry name" value="CHROMOSOME 7, WHOLE GENOME SHOTGUN SEQUENCE"/>
    <property type="match status" value="1"/>
</dbReference>
<evidence type="ECO:0000313" key="3">
    <source>
        <dbReference type="Proteomes" id="UP000799777"/>
    </source>
</evidence>
<dbReference type="AlphaFoldDB" id="A0A9P4HKK6"/>
<dbReference type="OrthoDB" id="2245989at2759"/>
<dbReference type="PANTHER" id="PTHR38116:SF5">
    <property type="entry name" value="BZIP DOMAIN-CONTAINING PROTEIN"/>
    <property type="match status" value="1"/>
</dbReference>
<reference evidence="2" key="1">
    <citation type="journal article" date="2020" name="Stud. Mycol.">
        <title>101 Dothideomycetes genomes: a test case for predicting lifestyles and emergence of pathogens.</title>
        <authorList>
            <person name="Haridas S."/>
            <person name="Albert R."/>
            <person name="Binder M."/>
            <person name="Bloem J."/>
            <person name="Labutti K."/>
            <person name="Salamov A."/>
            <person name="Andreopoulos B."/>
            <person name="Baker S."/>
            <person name="Barry K."/>
            <person name="Bills G."/>
            <person name="Bluhm B."/>
            <person name="Cannon C."/>
            <person name="Castanera R."/>
            <person name="Culley D."/>
            <person name="Daum C."/>
            <person name="Ezra D."/>
            <person name="Gonzalez J."/>
            <person name="Henrissat B."/>
            <person name="Kuo A."/>
            <person name="Liang C."/>
            <person name="Lipzen A."/>
            <person name="Lutzoni F."/>
            <person name="Magnuson J."/>
            <person name="Mondo S."/>
            <person name="Nolan M."/>
            <person name="Ohm R."/>
            <person name="Pangilinan J."/>
            <person name="Park H.-J."/>
            <person name="Ramirez L."/>
            <person name="Alfaro M."/>
            <person name="Sun H."/>
            <person name="Tritt A."/>
            <person name="Yoshinaga Y."/>
            <person name="Zwiers L.-H."/>
            <person name="Turgeon B."/>
            <person name="Goodwin S."/>
            <person name="Spatafora J."/>
            <person name="Crous P."/>
            <person name="Grigoriev I."/>
        </authorList>
    </citation>
    <scope>NUCLEOTIDE SEQUENCE</scope>
    <source>
        <strain evidence="2">CBS 110217</strain>
    </source>
</reference>